<dbReference type="GO" id="GO:0016798">
    <property type="term" value="F:hydrolase activity, acting on glycosyl bonds"/>
    <property type="evidence" value="ECO:0007669"/>
    <property type="project" value="UniProtKB-KW"/>
</dbReference>
<feature type="transmembrane region" description="Helical" evidence="1">
    <location>
        <begin position="7"/>
        <end position="27"/>
    </location>
</feature>
<dbReference type="PANTHER" id="PTHR40446">
    <property type="entry name" value="N-ACETYLGLUCOSAMINE-1-PHOSPHODIESTER ALPHA-N-ACETYLGLUCOSAMINIDASE"/>
    <property type="match status" value="1"/>
</dbReference>
<dbReference type="STRING" id="1123309.GCA_000377005_00183"/>
<evidence type="ECO:0000313" key="4">
    <source>
        <dbReference type="Proteomes" id="UP000281771"/>
    </source>
</evidence>
<dbReference type="EMBL" id="RQZA01000003">
    <property type="protein sequence ID" value="RRD31666.1"/>
    <property type="molecule type" value="Genomic_DNA"/>
</dbReference>
<keyword evidence="4" id="KW-1185">Reference proteome</keyword>
<evidence type="ECO:0000313" key="3">
    <source>
        <dbReference type="EMBL" id="RRD31666.1"/>
    </source>
</evidence>
<dbReference type="Proteomes" id="UP000281771">
    <property type="component" value="Unassembled WGS sequence"/>
</dbReference>
<sequence length="308" mass="33071">MKFLKKPYTYTLIFGCLLTGGFGYSMLKTFVLSEAIAIVKATESSSYPTKSQAATATSAVQTDTSYLDEHIQATIETITTNNTTVYVADIQITSPEYLQTALAQNTFGTNVTAKTSEIAAANQAILAVNGDFYGANSTGYVIKNGVVYRDTIRDDAENGDLAIYADGSFRIIYENEISAKELVEEGVINLLAFGPSLVEDGEIVVNNNTEVGQAMSSNPRSAIGMIEEEDGSLHYLIVVSDGRTAESEGLTLYQLAQVLQSYGATTAYNLDGGGSATLYFNGQVINKPTTNGRTITERAVSDIVYIGY</sequence>
<proteinExistence type="predicted"/>
<dbReference type="InterPro" id="IPR018711">
    <property type="entry name" value="NAGPA"/>
</dbReference>
<keyword evidence="1" id="KW-1133">Transmembrane helix</keyword>
<protein>
    <submittedName>
        <fullName evidence="3">Phosphodiester glycosidase family protein</fullName>
    </submittedName>
</protein>
<keyword evidence="3" id="KW-0326">Glycosidase</keyword>
<dbReference type="RefSeq" id="WP_124776678.1">
    <property type="nucleotide sequence ID" value="NZ_RQZA01000003.1"/>
</dbReference>
<feature type="domain" description="Phosphodiester glycosidase" evidence="2">
    <location>
        <begin position="122"/>
        <end position="306"/>
    </location>
</feature>
<keyword evidence="1" id="KW-0472">Membrane</keyword>
<evidence type="ECO:0000259" key="2">
    <source>
        <dbReference type="Pfam" id="PF09992"/>
    </source>
</evidence>
<name>A0A3P1VDF6_9STRE</name>
<reference evidence="3 4" key="1">
    <citation type="submission" date="2018-11" db="EMBL/GenBank/DDBJ databases">
        <title>Genomes From Bacteria Associated with the Canine Oral Cavity: a Test Case for Automated Genome-Based Taxonomic Assignment.</title>
        <authorList>
            <person name="Coil D.A."/>
            <person name="Jospin G."/>
            <person name="Darling A.E."/>
            <person name="Wallis C."/>
            <person name="Davis I.J."/>
            <person name="Harris S."/>
            <person name="Eisen J.A."/>
            <person name="Holcombe L.J."/>
            <person name="O'Flynn C."/>
        </authorList>
    </citation>
    <scope>NUCLEOTIDE SEQUENCE [LARGE SCALE GENOMIC DNA]</scope>
    <source>
        <strain evidence="3 4">OH4621_COT-116</strain>
    </source>
</reference>
<dbReference type="AlphaFoldDB" id="A0A3P1VDF6"/>
<keyword evidence="3" id="KW-0378">Hydrolase</keyword>
<dbReference type="PANTHER" id="PTHR40446:SF2">
    <property type="entry name" value="N-ACETYLGLUCOSAMINE-1-PHOSPHODIESTER ALPHA-N-ACETYLGLUCOSAMINIDASE"/>
    <property type="match status" value="1"/>
</dbReference>
<comment type="caution">
    <text evidence="3">The sequence shown here is derived from an EMBL/GenBank/DDBJ whole genome shotgun (WGS) entry which is preliminary data.</text>
</comment>
<evidence type="ECO:0000256" key="1">
    <source>
        <dbReference type="SAM" id="Phobius"/>
    </source>
</evidence>
<organism evidence="3 4">
    <name type="scientific">Streptococcus minor</name>
    <dbReference type="NCBI Taxonomy" id="229549"/>
    <lineage>
        <taxon>Bacteria</taxon>
        <taxon>Bacillati</taxon>
        <taxon>Bacillota</taxon>
        <taxon>Bacilli</taxon>
        <taxon>Lactobacillales</taxon>
        <taxon>Streptococcaceae</taxon>
        <taxon>Streptococcus</taxon>
    </lineage>
</organism>
<keyword evidence="1" id="KW-0812">Transmembrane</keyword>
<accession>A0A3P1VDF6</accession>
<dbReference type="Pfam" id="PF09992">
    <property type="entry name" value="NAGPA"/>
    <property type="match status" value="1"/>
</dbReference>
<gene>
    <name evidence="3" type="ORF">EII38_05515</name>
</gene>